<evidence type="ECO:0000256" key="2">
    <source>
        <dbReference type="SAM" id="Phobius"/>
    </source>
</evidence>
<keyword evidence="2" id="KW-1133">Transmembrane helix</keyword>
<gene>
    <name evidence="3" type="ORF">GO620_010260</name>
</gene>
<dbReference type="RefSeq" id="WP_157525178.1">
    <property type="nucleotide sequence ID" value="NZ_CP066775.1"/>
</dbReference>
<protein>
    <submittedName>
        <fullName evidence="3">Uncharacterized protein</fullName>
    </submittedName>
</protein>
<dbReference type="Proteomes" id="UP000429232">
    <property type="component" value="Chromosome"/>
</dbReference>
<dbReference type="EMBL" id="CP066775">
    <property type="protein sequence ID" value="QQL48565.1"/>
    <property type="molecule type" value="Genomic_DNA"/>
</dbReference>
<accession>A0A6I4ING6</accession>
<keyword evidence="2" id="KW-0812">Transmembrane</keyword>
<feature type="compositionally biased region" description="Basic and acidic residues" evidence="1">
    <location>
        <begin position="93"/>
        <end position="108"/>
    </location>
</feature>
<evidence type="ECO:0000313" key="4">
    <source>
        <dbReference type="Proteomes" id="UP000429232"/>
    </source>
</evidence>
<reference evidence="3 4" key="1">
    <citation type="submission" date="2020-12" db="EMBL/GenBank/DDBJ databases">
        <title>HMF7856_wgs.fasta genome submission.</title>
        <authorList>
            <person name="Kang H."/>
            <person name="Kim H."/>
            <person name="Joh K."/>
        </authorList>
    </citation>
    <scope>NUCLEOTIDE SEQUENCE [LARGE SCALE GENOMIC DNA]</scope>
    <source>
        <strain evidence="3 4">HMF7856</strain>
    </source>
</reference>
<dbReference type="KEGG" id="mgik:GO620_010260"/>
<dbReference type="AlphaFoldDB" id="A0A6I4ING6"/>
<feature type="transmembrane region" description="Helical" evidence="2">
    <location>
        <begin position="38"/>
        <end position="61"/>
    </location>
</feature>
<organism evidence="3 4">
    <name type="scientific">Mucilaginibacter ginkgonis</name>
    <dbReference type="NCBI Taxonomy" id="2682091"/>
    <lineage>
        <taxon>Bacteria</taxon>
        <taxon>Pseudomonadati</taxon>
        <taxon>Bacteroidota</taxon>
        <taxon>Sphingobacteriia</taxon>
        <taxon>Sphingobacteriales</taxon>
        <taxon>Sphingobacteriaceae</taxon>
        <taxon>Mucilaginibacter</taxon>
    </lineage>
</organism>
<evidence type="ECO:0000256" key="1">
    <source>
        <dbReference type="SAM" id="MobiDB-lite"/>
    </source>
</evidence>
<feature type="transmembrane region" description="Helical" evidence="2">
    <location>
        <begin position="12"/>
        <end position="32"/>
    </location>
</feature>
<keyword evidence="4" id="KW-1185">Reference proteome</keyword>
<keyword evidence="2" id="KW-0472">Membrane</keyword>
<sequence>MKRIFYKRRFIFVPLIAIAALTITGFVVQNLWNALLPGILHVGIITFWQALGIFVLCKILFGFGRGGGGFGGGRRKQEWVRQKMQHKMQNMTPEERERFKAQMKERMCGPRGRGWKTYDWGDDKPAAETQNPQ</sequence>
<proteinExistence type="predicted"/>
<feature type="region of interest" description="Disordered" evidence="1">
    <location>
        <begin position="85"/>
        <end position="133"/>
    </location>
</feature>
<evidence type="ECO:0000313" key="3">
    <source>
        <dbReference type="EMBL" id="QQL48565.1"/>
    </source>
</evidence>
<name>A0A6I4ING6_9SPHI</name>